<dbReference type="GeneID" id="26136880"/>
<reference evidence="2 3" key="1">
    <citation type="journal article" date="2016" name="Genome Announc.">
        <title>Complete genome sequence of the hyperthermophilic and piezophilic archaeon Thermococcus barophilus Ch5, capable of growth at the expense of hydrogenogenesis from carbon monoxide and formate.</title>
        <authorList>
            <person name="Oger P."/>
            <person name="Sokolova T.G."/>
            <person name="Kozhevnikova D.A."/>
            <person name="Taranov E.A."/>
            <person name="Vannier P."/>
            <person name="Lee H.S."/>
            <person name="Kwon K.K."/>
            <person name="Kang S.G."/>
            <person name="Lee J.H."/>
            <person name="Bonch-Osmolovskaya E.A."/>
            <person name="Lebedinsky A.V."/>
        </authorList>
    </citation>
    <scope>NUCLEOTIDE SEQUENCE [LARGE SCALE GENOMIC DNA]</scope>
    <source>
        <strain evidence="3">Ch5</strain>
    </source>
</reference>
<organism evidence="2 3">
    <name type="scientific">Thermococcus barophilus</name>
    <dbReference type="NCBI Taxonomy" id="55802"/>
    <lineage>
        <taxon>Archaea</taxon>
        <taxon>Methanobacteriati</taxon>
        <taxon>Methanobacteriota</taxon>
        <taxon>Thermococci</taxon>
        <taxon>Thermococcales</taxon>
        <taxon>Thermococcaceae</taxon>
        <taxon>Thermococcus</taxon>
    </lineage>
</organism>
<dbReference type="RefSeq" id="WP_056934153.1">
    <property type="nucleotide sequence ID" value="NZ_CP013050.1"/>
</dbReference>
<dbReference type="InterPro" id="IPR013762">
    <property type="entry name" value="Integrase-like_cat_sf"/>
</dbReference>
<dbReference type="InterPro" id="IPR011010">
    <property type="entry name" value="DNA_brk_join_enz"/>
</dbReference>
<evidence type="ECO:0000313" key="3">
    <source>
        <dbReference type="Proteomes" id="UP000066042"/>
    </source>
</evidence>
<dbReference type="GO" id="GO:0015074">
    <property type="term" value="P:DNA integration"/>
    <property type="evidence" value="ECO:0007669"/>
    <property type="project" value="InterPro"/>
</dbReference>
<sequence length="446" mass="52795">MGRKIFSRQDEDGNKFTDRDFVIIRLSDFDEYKDELIELRKSGQLTIGKFQNKSSAVNVFVEYLLKTKKIEPGIDEIKITASDVYNTFTTYIRERRPAYHTLQVHLYYTRKALEHILLKKYNLLLSKTLGLEVFDVDFYVTQLSKSVLRSKATQLKAFKEKEESKVISDERMKDALKWLAILKKERNTIAVEKIRLATLIALLTGARSTEINDLQFELRANGERLKQIDLQRGIIYFHRKKLKADDGRNFTPVFIHPVLVEELKAFKRKYILDTTQPIFGCYSLDKQFKHFYTPAQAFKNRRQLENIYRRYSWLRKYDTQKAIITVKMFRKYFDSYLQIRIFELAEENAVRALFGEGLSALDKMRRYKNYLLGRAEGVDFLHYISITEDKRYSSKLKRLNKMLIDGFIDRLMPELLYVLSDETKAKFFDMKSASESKAEKELFVIR</sequence>
<proteinExistence type="predicted"/>
<dbReference type="Proteomes" id="UP000066042">
    <property type="component" value="Chromosome"/>
</dbReference>
<evidence type="ECO:0000256" key="1">
    <source>
        <dbReference type="ARBA" id="ARBA00023172"/>
    </source>
</evidence>
<dbReference type="Gene3D" id="1.10.443.10">
    <property type="entry name" value="Intergrase catalytic core"/>
    <property type="match status" value="1"/>
</dbReference>
<evidence type="ECO:0000313" key="2">
    <source>
        <dbReference type="EMBL" id="ALM75553.1"/>
    </source>
</evidence>
<dbReference type="SUPFAM" id="SSF56349">
    <property type="entry name" value="DNA breaking-rejoining enzymes"/>
    <property type="match status" value="1"/>
</dbReference>
<accession>A0A0S1XCN7</accession>
<keyword evidence="1" id="KW-0233">DNA recombination</keyword>
<dbReference type="GO" id="GO:0006310">
    <property type="term" value="P:DNA recombination"/>
    <property type="evidence" value="ECO:0007669"/>
    <property type="project" value="UniProtKB-KW"/>
</dbReference>
<protein>
    <recommendedName>
        <fullName evidence="4">Tyr recombinase domain-containing protein</fullName>
    </recommendedName>
</protein>
<dbReference type="AlphaFoldDB" id="A0A0S1XCN7"/>
<name>A0A0S1XCN7_THEBA</name>
<dbReference type="GO" id="GO:0003677">
    <property type="term" value="F:DNA binding"/>
    <property type="evidence" value="ECO:0007669"/>
    <property type="project" value="InterPro"/>
</dbReference>
<dbReference type="EMBL" id="CP013050">
    <property type="protein sequence ID" value="ALM75553.1"/>
    <property type="molecule type" value="Genomic_DNA"/>
</dbReference>
<evidence type="ECO:0008006" key="4">
    <source>
        <dbReference type="Google" id="ProtNLM"/>
    </source>
</evidence>
<dbReference type="PATRIC" id="fig|55802.8.peg.1620"/>
<gene>
    <name evidence="2" type="ORF">TBCH5v1_1640</name>
</gene>